<dbReference type="GO" id="GO:0008270">
    <property type="term" value="F:zinc ion binding"/>
    <property type="evidence" value="ECO:0007669"/>
    <property type="project" value="UniProtKB-UniRule"/>
</dbReference>
<gene>
    <name evidence="12" type="ORF">JYZ213_LOCUS6528</name>
</gene>
<comment type="subcellular location">
    <subcellularLocation>
        <location evidence="2">Secreted</location>
        <location evidence="2">Extracellular space</location>
        <location evidence="2">Extracellular matrix</location>
    </subcellularLocation>
</comment>
<evidence type="ECO:0000256" key="10">
    <source>
        <dbReference type="RuleBase" id="RU367011"/>
    </source>
</evidence>
<proteinExistence type="inferred from homology"/>
<organism evidence="12 13">
    <name type="scientific">Adineta steineri</name>
    <dbReference type="NCBI Taxonomy" id="433720"/>
    <lineage>
        <taxon>Eukaryota</taxon>
        <taxon>Metazoa</taxon>
        <taxon>Spiralia</taxon>
        <taxon>Gnathifera</taxon>
        <taxon>Rotifera</taxon>
        <taxon>Eurotatoria</taxon>
        <taxon>Bdelloidea</taxon>
        <taxon>Adinetida</taxon>
        <taxon>Adinetidae</taxon>
        <taxon>Adineta</taxon>
    </lineage>
</organism>
<dbReference type="Gene3D" id="3.10.200.10">
    <property type="entry name" value="Alpha carbonic anhydrase"/>
    <property type="match status" value="2"/>
</dbReference>
<dbReference type="GO" id="GO:0004089">
    <property type="term" value="F:carbonate dehydratase activity"/>
    <property type="evidence" value="ECO:0007669"/>
    <property type="project" value="UniProtKB-UniRule"/>
</dbReference>
<evidence type="ECO:0000313" key="13">
    <source>
        <dbReference type="Proteomes" id="UP000663845"/>
    </source>
</evidence>
<feature type="domain" description="Alpha-carbonic anhydrase" evidence="11">
    <location>
        <begin position="21"/>
        <end position="280"/>
    </location>
</feature>
<dbReference type="PROSITE" id="PS00162">
    <property type="entry name" value="ALPHA_CA_1"/>
    <property type="match status" value="1"/>
</dbReference>
<comment type="function">
    <text evidence="10">Reversible hydration of carbon dioxide.</text>
</comment>
<comment type="catalytic activity">
    <reaction evidence="9 10">
        <text>hydrogencarbonate + H(+) = CO2 + H2O</text>
        <dbReference type="Rhea" id="RHEA:10748"/>
        <dbReference type="ChEBI" id="CHEBI:15377"/>
        <dbReference type="ChEBI" id="CHEBI:15378"/>
        <dbReference type="ChEBI" id="CHEBI:16526"/>
        <dbReference type="ChEBI" id="CHEBI:17544"/>
        <dbReference type="EC" id="4.2.1.1"/>
    </reaction>
</comment>
<evidence type="ECO:0000256" key="2">
    <source>
        <dbReference type="ARBA" id="ARBA00004498"/>
    </source>
</evidence>
<keyword evidence="10" id="KW-0732">Signal</keyword>
<evidence type="ECO:0000259" key="11">
    <source>
        <dbReference type="PROSITE" id="PS51144"/>
    </source>
</evidence>
<sequence>MYCTLFNTIVLFAIIHQLIASEWNYGSEGPDVWSDTNPLCAGHSQSPISITTACTAYKNFSPFGFSKAYSEAQNFKIINTGHTISGTYTGSDSSIFTLTGGDLVGSYVFSSFHLHWGENYKSGSEHQINGEKYSGEVHFIHVDPTTGQTAVLGMFIQSKIQAITVESRKRKRDPSTTTTAIPTSTEWDKYLLAAEALQEVNESVVVSLNLASLFTGDLNTFWRYTGSLTTPPCTEGIIWTIFKQPIAANDNQLVLLRNNLYTKDYRGPQPLYSRLVYRSFPIEASSSIADYINGEKYSGEVHFIHVDPTTGQTAVLGMFIQSKIQTITVESRKRKRDPSTTTTAILTSIEWDKYLLAAETLQEVNESVVVSLNLASLFTGDLNTFWRYTGSLTTPPCTEGIIWTIFKQPIAVNDNQLVLLRNNLYTKDYRGPQPVYSRLVYRSFPIEASSSIADYMCCWKKN</sequence>
<protein>
    <recommendedName>
        <fullName evidence="4 10">Carbonic anhydrase</fullName>
        <ecNumber evidence="4 10">4.2.1.1</ecNumber>
    </recommendedName>
</protein>
<keyword evidence="8 10" id="KW-0456">Lyase</keyword>
<evidence type="ECO:0000256" key="5">
    <source>
        <dbReference type="ARBA" id="ARBA00022530"/>
    </source>
</evidence>
<evidence type="ECO:0000256" key="7">
    <source>
        <dbReference type="ARBA" id="ARBA00022833"/>
    </source>
</evidence>
<dbReference type="EC" id="4.2.1.1" evidence="4 10"/>
<reference evidence="12" key="1">
    <citation type="submission" date="2021-02" db="EMBL/GenBank/DDBJ databases">
        <authorList>
            <person name="Nowell W R."/>
        </authorList>
    </citation>
    <scope>NUCLEOTIDE SEQUENCE</scope>
</reference>
<evidence type="ECO:0000313" key="12">
    <source>
        <dbReference type="EMBL" id="CAF0825158.1"/>
    </source>
</evidence>
<evidence type="ECO:0000256" key="1">
    <source>
        <dbReference type="ARBA" id="ARBA00001947"/>
    </source>
</evidence>
<keyword evidence="6 10" id="KW-0479">Metal-binding</keyword>
<feature type="signal peptide" evidence="10">
    <location>
        <begin position="1"/>
        <end position="20"/>
    </location>
</feature>
<accession>A0A813UFE8</accession>
<keyword evidence="5" id="KW-0272">Extracellular matrix</keyword>
<dbReference type="PANTHER" id="PTHR18952">
    <property type="entry name" value="CARBONIC ANHYDRASE"/>
    <property type="match status" value="1"/>
</dbReference>
<evidence type="ECO:0000256" key="6">
    <source>
        <dbReference type="ARBA" id="ARBA00022723"/>
    </source>
</evidence>
<feature type="chain" id="PRO_5033110406" description="Carbonic anhydrase" evidence="10">
    <location>
        <begin position="21"/>
        <end position="462"/>
    </location>
</feature>
<name>A0A813UFE8_9BILA</name>
<comment type="similarity">
    <text evidence="3 10">Belongs to the alpha-carbonic anhydrase family.</text>
</comment>
<dbReference type="InterPro" id="IPR036398">
    <property type="entry name" value="CA_dom_sf"/>
</dbReference>
<dbReference type="EMBL" id="CAJNOG010000041">
    <property type="protein sequence ID" value="CAF0825158.1"/>
    <property type="molecule type" value="Genomic_DNA"/>
</dbReference>
<dbReference type="PROSITE" id="PS51144">
    <property type="entry name" value="ALPHA_CA_2"/>
    <property type="match status" value="2"/>
</dbReference>
<dbReference type="InterPro" id="IPR018338">
    <property type="entry name" value="Carbonic_anhydrase_a-class_CS"/>
</dbReference>
<comment type="caution">
    <text evidence="12">The sequence shown here is derived from an EMBL/GenBank/DDBJ whole genome shotgun (WGS) entry which is preliminary data.</text>
</comment>
<dbReference type="InterPro" id="IPR001148">
    <property type="entry name" value="CA_dom"/>
</dbReference>
<keyword evidence="5" id="KW-0964">Secreted</keyword>
<comment type="cofactor">
    <cofactor evidence="1 10">
        <name>Zn(2+)</name>
        <dbReference type="ChEBI" id="CHEBI:29105"/>
    </cofactor>
</comment>
<evidence type="ECO:0000256" key="3">
    <source>
        <dbReference type="ARBA" id="ARBA00010718"/>
    </source>
</evidence>
<dbReference type="AlphaFoldDB" id="A0A813UFE8"/>
<dbReference type="SUPFAM" id="SSF51069">
    <property type="entry name" value="Carbonic anhydrase"/>
    <property type="match status" value="2"/>
</dbReference>
<dbReference type="InterPro" id="IPR023561">
    <property type="entry name" value="Carbonic_anhydrase_a-class"/>
</dbReference>
<feature type="domain" description="Alpha-carbonic anhydrase" evidence="11">
    <location>
        <begin position="292"/>
        <end position="444"/>
    </location>
</feature>
<keyword evidence="7 10" id="KW-0862">Zinc</keyword>
<evidence type="ECO:0000256" key="9">
    <source>
        <dbReference type="ARBA" id="ARBA00048348"/>
    </source>
</evidence>
<evidence type="ECO:0000256" key="8">
    <source>
        <dbReference type="ARBA" id="ARBA00023239"/>
    </source>
</evidence>
<dbReference type="PANTHER" id="PTHR18952:SF141">
    <property type="entry name" value="CARBONIC ANHYDRASE"/>
    <property type="match status" value="1"/>
</dbReference>
<dbReference type="Pfam" id="PF00194">
    <property type="entry name" value="Carb_anhydrase"/>
    <property type="match status" value="2"/>
</dbReference>
<dbReference type="SMART" id="SM01057">
    <property type="entry name" value="Carb_anhydrase"/>
    <property type="match status" value="1"/>
</dbReference>
<evidence type="ECO:0000256" key="4">
    <source>
        <dbReference type="ARBA" id="ARBA00012925"/>
    </source>
</evidence>
<dbReference type="GO" id="GO:0005737">
    <property type="term" value="C:cytoplasm"/>
    <property type="evidence" value="ECO:0007669"/>
    <property type="project" value="TreeGrafter"/>
</dbReference>
<dbReference type="Proteomes" id="UP000663845">
    <property type="component" value="Unassembled WGS sequence"/>
</dbReference>
<dbReference type="CDD" id="cd00326">
    <property type="entry name" value="alpha_CA"/>
    <property type="match status" value="1"/>
</dbReference>